<feature type="region of interest" description="Disordered" evidence="6">
    <location>
        <begin position="1"/>
        <end position="46"/>
    </location>
</feature>
<feature type="domain" description="Amino acid transporter transmembrane" evidence="8">
    <location>
        <begin position="71"/>
        <end position="412"/>
    </location>
</feature>
<evidence type="ECO:0000256" key="4">
    <source>
        <dbReference type="ARBA" id="ARBA00022989"/>
    </source>
</evidence>
<feature type="transmembrane region" description="Helical" evidence="7">
    <location>
        <begin position="178"/>
        <end position="196"/>
    </location>
</feature>
<evidence type="ECO:0000259" key="8">
    <source>
        <dbReference type="Pfam" id="PF01490"/>
    </source>
</evidence>
<proteinExistence type="inferred from homology"/>
<evidence type="ECO:0000256" key="5">
    <source>
        <dbReference type="ARBA" id="ARBA00023136"/>
    </source>
</evidence>
<keyword evidence="5 7" id="KW-0472">Membrane</keyword>
<dbReference type="PANTHER" id="PTHR22950">
    <property type="entry name" value="AMINO ACID TRANSPORTER"/>
    <property type="match status" value="1"/>
</dbReference>
<dbReference type="Pfam" id="PF01490">
    <property type="entry name" value="Aa_trans"/>
    <property type="match status" value="1"/>
</dbReference>
<feature type="compositionally biased region" description="Basic and acidic residues" evidence="6">
    <location>
        <begin position="13"/>
        <end position="27"/>
    </location>
</feature>
<dbReference type="EMBL" id="LN483144">
    <property type="protein sequence ID" value="CDZ96483.1"/>
    <property type="molecule type" value="Genomic_DNA"/>
</dbReference>
<evidence type="ECO:0000256" key="7">
    <source>
        <dbReference type="SAM" id="Phobius"/>
    </source>
</evidence>
<dbReference type="PANTHER" id="PTHR22950:SF461">
    <property type="entry name" value="AMINO ACID TRANSPORTER TRANSMEMBRANE DOMAIN-CONTAINING PROTEIN"/>
    <property type="match status" value="1"/>
</dbReference>
<evidence type="ECO:0000256" key="6">
    <source>
        <dbReference type="SAM" id="MobiDB-lite"/>
    </source>
</evidence>
<evidence type="ECO:0000256" key="3">
    <source>
        <dbReference type="ARBA" id="ARBA00022692"/>
    </source>
</evidence>
<feature type="transmembrane region" description="Helical" evidence="7">
    <location>
        <begin position="149"/>
        <end position="172"/>
    </location>
</feature>
<comment type="subcellular location">
    <subcellularLocation>
        <location evidence="1">Membrane</location>
        <topology evidence="1">Multi-pass membrane protein</topology>
    </subcellularLocation>
</comment>
<sequence length="458" mass="48817">MSAAPLQRMSDSLSEHAEKDEPNKDSSKNFLSRRRVAPKAEGVNIQPAEVEGDENDVFAVTEDGPDYRGVSFSGAIVLLLKQQVGLGVLSLPATLNTLGVVPGLILIIFFGIVATYGDYVVGQFRVRHPGVHTLGDIGYIVGGKWGRELMGWGFCLLMCLLCGSGILTTSIALNAITSHATCTIAFAVVAMVIIMIGASARTFQQISWMSWVGISCIIPAILLVTIACGISDRPANAPSIGIFDKELKAFATPSFVEAMVALSNVLFAFGGLPGFLPVIAEMKDPRKYTKAMLIVQAISIALYIAISVVLWWSCGKYIASPALGSAGPLVKKIAYGIALPGLLAGPIIFAHVASKFCFVRLLRGTRHLQESTTTHWVTWLSLVVVITGFSFTISQVIPFFNYLIGIVGAVLLLYANAVFLFVIGMAILGMGLYASIDGIKNAFAAGEIGRPFSCADNS</sequence>
<feature type="transmembrane region" description="Helical" evidence="7">
    <location>
        <begin position="399"/>
        <end position="428"/>
    </location>
</feature>
<feature type="transmembrane region" description="Helical" evidence="7">
    <location>
        <begin position="258"/>
        <end position="279"/>
    </location>
</feature>
<dbReference type="AlphaFoldDB" id="A0A0F7SFS2"/>
<feature type="transmembrane region" description="Helical" evidence="7">
    <location>
        <begin position="374"/>
        <end position="393"/>
    </location>
</feature>
<evidence type="ECO:0000256" key="2">
    <source>
        <dbReference type="ARBA" id="ARBA00008066"/>
    </source>
</evidence>
<feature type="transmembrane region" description="Helical" evidence="7">
    <location>
        <begin position="98"/>
        <end position="117"/>
    </location>
</feature>
<name>A0A0F7SFS2_PHARH</name>
<dbReference type="GO" id="GO:0016020">
    <property type="term" value="C:membrane"/>
    <property type="evidence" value="ECO:0007669"/>
    <property type="project" value="UniProtKB-SubCell"/>
</dbReference>
<keyword evidence="3 7" id="KW-0812">Transmembrane</keyword>
<keyword evidence="4 7" id="KW-1133">Transmembrane helix</keyword>
<feature type="transmembrane region" description="Helical" evidence="7">
    <location>
        <begin position="208"/>
        <end position="227"/>
    </location>
</feature>
<dbReference type="GO" id="GO:0015179">
    <property type="term" value="F:L-amino acid transmembrane transporter activity"/>
    <property type="evidence" value="ECO:0007669"/>
    <property type="project" value="TreeGrafter"/>
</dbReference>
<protein>
    <submittedName>
        <fullName evidence="9">Amino acid transporters</fullName>
    </submittedName>
</protein>
<reference evidence="9" key="1">
    <citation type="submission" date="2014-08" db="EMBL/GenBank/DDBJ databases">
        <authorList>
            <person name="Sharma Rahul"/>
            <person name="Thines Marco"/>
        </authorList>
    </citation>
    <scope>NUCLEOTIDE SEQUENCE</scope>
</reference>
<accession>A0A0F7SFS2</accession>
<organism evidence="9">
    <name type="scientific">Phaffia rhodozyma</name>
    <name type="common">Yeast</name>
    <name type="synonym">Xanthophyllomyces dendrorhous</name>
    <dbReference type="NCBI Taxonomy" id="264483"/>
    <lineage>
        <taxon>Eukaryota</taxon>
        <taxon>Fungi</taxon>
        <taxon>Dikarya</taxon>
        <taxon>Basidiomycota</taxon>
        <taxon>Agaricomycotina</taxon>
        <taxon>Tremellomycetes</taxon>
        <taxon>Cystofilobasidiales</taxon>
        <taxon>Mrakiaceae</taxon>
        <taxon>Phaffia</taxon>
    </lineage>
</organism>
<feature type="transmembrane region" description="Helical" evidence="7">
    <location>
        <begin position="291"/>
        <end position="313"/>
    </location>
</feature>
<dbReference type="InterPro" id="IPR013057">
    <property type="entry name" value="AA_transpt_TM"/>
</dbReference>
<evidence type="ECO:0000256" key="1">
    <source>
        <dbReference type="ARBA" id="ARBA00004141"/>
    </source>
</evidence>
<evidence type="ECO:0000313" key="9">
    <source>
        <dbReference type="EMBL" id="CDZ96483.1"/>
    </source>
</evidence>
<comment type="similarity">
    <text evidence="2">Belongs to the amino acid/polyamine transporter 2 family.</text>
</comment>
<feature type="transmembrane region" description="Helical" evidence="7">
    <location>
        <begin position="333"/>
        <end position="353"/>
    </location>
</feature>